<dbReference type="Gene3D" id="2.40.50.140">
    <property type="entry name" value="Nucleic acid-binding proteins"/>
    <property type="match status" value="1"/>
</dbReference>
<keyword evidence="10" id="KW-1185">Reference proteome</keyword>
<gene>
    <name evidence="9" type="ordered locus">FFONT_0036</name>
</gene>
<dbReference type="CDD" id="cd07021">
    <property type="entry name" value="Clp_protease_NfeD_like"/>
    <property type="match status" value="1"/>
</dbReference>
<dbReference type="Proteomes" id="UP000007391">
    <property type="component" value="Chromosome"/>
</dbReference>
<dbReference type="InterPro" id="IPR002810">
    <property type="entry name" value="NfeD-like_C"/>
</dbReference>
<sequence>MPNSLKYIFISAAVIILLFPLLANAQENHECMIINFNMQVDPGAVSLFQRSFSYAESNRIPYVIIEMNTPGGYLDSMMSIVNMTLQAEQKNITVVTFVPPGGMAASAGSYIAVASDKIYMSNGTFIGPSTPIVEGGNAEEQAHVKNAMLAWMVSLAQLHGRNVTAVKAMVLNNTAYSAGEAYQYHLIDGIANSLSDVLVAMNISGCSQTVSSPSVYDQFVSFISNPTVDGLFITLGMMAIMLDIFHATILLTILGILLSAFGLWGSQIIGGNIVGVLIILVGGTLIIAEVKVGHGLLLIAGTLLSLFGTWILASGISYSPSPYGMLSYIMFGIIAGLGIIAAYYLNWIRKTFRVKPKAGPESLIGKKGIAVKDLDPEGEVRVEGIIWRARSKNGERISAGSEVRVVAREELILIVEEARGKSGKNLEHLI</sequence>
<evidence type="ECO:0000256" key="2">
    <source>
        <dbReference type="ARBA" id="ARBA00022692"/>
    </source>
</evidence>
<evidence type="ECO:0000259" key="6">
    <source>
        <dbReference type="Pfam" id="PF01957"/>
    </source>
</evidence>
<dbReference type="InterPro" id="IPR056739">
    <property type="entry name" value="NfeD_membrane"/>
</dbReference>
<dbReference type="HOGENOM" id="CLU_024619_1_1_2"/>
<keyword evidence="2 5" id="KW-0812">Transmembrane</keyword>
<dbReference type="InterPro" id="IPR052165">
    <property type="entry name" value="Membrane_assoc_protease"/>
</dbReference>
<dbReference type="InterPro" id="IPR029045">
    <property type="entry name" value="ClpP/crotonase-like_dom_sf"/>
</dbReference>
<feature type="transmembrane region" description="Helical" evidence="5">
    <location>
        <begin position="244"/>
        <end position="263"/>
    </location>
</feature>
<comment type="subcellular location">
    <subcellularLocation>
        <location evidence="1">Membrane</location>
        <topology evidence="1">Multi-pass membrane protein</topology>
    </subcellularLocation>
</comment>
<dbReference type="Pfam" id="PF25145">
    <property type="entry name" value="NfeD1b_N"/>
    <property type="match status" value="1"/>
</dbReference>
<dbReference type="Pfam" id="PF01957">
    <property type="entry name" value="NfeD"/>
    <property type="match status" value="1"/>
</dbReference>
<reference evidence="9 10" key="2">
    <citation type="journal article" date="2014" name="Extremophiles">
        <title>Analysis of the complete genome of Fervidococcus fontis confirms the distinct phylogenetic position of the order Fervidicoccales and suggests its environmental function.</title>
        <authorList>
            <person name="Lebedinsky A.V."/>
            <person name="Mardanov A.V."/>
            <person name="Kublanov I.V."/>
            <person name="Gumerov V.M."/>
            <person name="Beletsky A.V."/>
            <person name="Perevalova A.A."/>
            <person name="Bidzhieva S.Kh."/>
            <person name="Bonch-Osmolovskaya E.A."/>
            <person name="Skryabin K.G."/>
            <person name="Ravin N.V."/>
        </authorList>
    </citation>
    <scope>NUCLEOTIDE SEQUENCE [LARGE SCALE GENOMIC DNA]</scope>
    <source>
        <strain evidence="10">DSM 19380 / VKM B-2539 / Kam940</strain>
    </source>
</reference>
<dbReference type="AlphaFoldDB" id="H9ZZ75"/>
<feature type="domain" description="NfeD integral membrane" evidence="7">
    <location>
        <begin position="228"/>
        <end position="345"/>
    </location>
</feature>
<name>H9ZZ75_FERFK</name>
<organism evidence="9 10">
    <name type="scientific">Fervidicoccus fontis (strain DSM 19380 / JCM 18336 / VKM B-2539 / Kam940)</name>
    <dbReference type="NCBI Taxonomy" id="1163730"/>
    <lineage>
        <taxon>Archaea</taxon>
        <taxon>Thermoproteota</taxon>
        <taxon>Thermoprotei</taxon>
        <taxon>Fervidicoccales</taxon>
        <taxon>Fervidicoccaceae</taxon>
        <taxon>Fervidicoccus</taxon>
    </lineage>
</organism>
<dbReference type="STRING" id="1163730.FFONT_0036"/>
<evidence type="ECO:0000256" key="5">
    <source>
        <dbReference type="SAM" id="Phobius"/>
    </source>
</evidence>
<evidence type="ECO:0000256" key="1">
    <source>
        <dbReference type="ARBA" id="ARBA00004141"/>
    </source>
</evidence>
<accession>H9ZZ75</accession>
<feature type="domain" description="NfeD-like C-terminal" evidence="6">
    <location>
        <begin position="361"/>
        <end position="416"/>
    </location>
</feature>
<dbReference type="Pfam" id="PF24961">
    <property type="entry name" value="NfeD_membrane"/>
    <property type="match status" value="1"/>
</dbReference>
<dbReference type="InterPro" id="IPR056738">
    <property type="entry name" value="NfeD1b_N"/>
</dbReference>
<feature type="transmembrane region" description="Helical" evidence="5">
    <location>
        <begin position="325"/>
        <end position="345"/>
    </location>
</feature>
<feature type="transmembrane region" description="Helical" evidence="5">
    <location>
        <begin position="295"/>
        <end position="313"/>
    </location>
</feature>
<dbReference type="eggNOG" id="arCOG01910">
    <property type="taxonomic scope" value="Archaea"/>
</dbReference>
<evidence type="ECO:0000259" key="7">
    <source>
        <dbReference type="Pfam" id="PF24961"/>
    </source>
</evidence>
<evidence type="ECO:0000256" key="3">
    <source>
        <dbReference type="ARBA" id="ARBA00022989"/>
    </source>
</evidence>
<keyword evidence="4 5" id="KW-0472">Membrane</keyword>
<dbReference type="RefSeq" id="WP_014557181.1">
    <property type="nucleotide sequence ID" value="NC_017461.1"/>
</dbReference>
<dbReference type="SUPFAM" id="SSF141322">
    <property type="entry name" value="NfeD domain-like"/>
    <property type="match status" value="1"/>
</dbReference>
<dbReference type="PANTHER" id="PTHR33507">
    <property type="entry name" value="INNER MEMBRANE PROTEIN YBBJ"/>
    <property type="match status" value="1"/>
</dbReference>
<evidence type="ECO:0000259" key="8">
    <source>
        <dbReference type="Pfam" id="PF25145"/>
    </source>
</evidence>
<proteinExistence type="predicted"/>
<protein>
    <submittedName>
        <fullName evidence="9">Membrane-bound serine peptidase Nfed</fullName>
    </submittedName>
</protein>
<evidence type="ECO:0000313" key="10">
    <source>
        <dbReference type="Proteomes" id="UP000007391"/>
    </source>
</evidence>
<dbReference type="PANTHER" id="PTHR33507:SF3">
    <property type="entry name" value="INNER MEMBRANE PROTEIN YBBJ"/>
    <property type="match status" value="1"/>
</dbReference>
<dbReference type="EMBL" id="CP003423">
    <property type="protein sequence ID" value="AFH42032.1"/>
    <property type="molecule type" value="Genomic_DNA"/>
</dbReference>
<dbReference type="SUPFAM" id="SSF52096">
    <property type="entry name" value="ClpP/crotonase"/>
    <property type="match status" value="1"/>
</dbReference>
<dbReference type="InParanoid" id="H9ZZ75"/>
<feature type="transmembrane region" description="Helical" evidence="5">
    <location>
        <begin position="269"/>
        <end position="288"/>
    </location>
</feature>
<dbReference type="GeneID" id="12449097"/>
<feature type="domain" description="NfeD1b N-terminal" evidence="8">
    <location>
        <begin position="33"/>
        <end position="175"/>
    </location>
</feature>
<keyword evidence="3 5" id="KW-1133">Transmembrane helix</keyword>
<dbReference type="KEGG" id="ffo:FFONT_0036"/>
<dbReference type="OrthoDB" id="28112at2157"/>
<evidence type="ECO:0000256" key="4">
    <source>
        <dbReference type="ARBA" id="ARBA00023136"/>
    </source>
</evidence>
<dbReference type="InterPro" id="IPR012340">
    <property type="entry name" value="NA-bd_OB-fold"/>
</dbReference>
<dbReference type="GO" id="GO:0005886">
    <property type="term" value="C:plasma membrane"/>
    <property type="evidence" value="ECO:0007669"/>
    <property type="project" value="TreeGrafter"/>
</dbReference>
<reference evidence="10" key="1">
    <citation type="submission" date="2012-03" db="EMBL/GenBank/DDBJ databases">
        <title>Fervidicoccus fontis complete genome analysis confirms its distinct phylogenetic position and predicts its environmental function.</title>
        <authorList>
            <person name="Lebedinsky A.V."/>
            <person name="Mardanov A.V."/>
            <person name="Gumerov V.M."/>
            <person name="Beletsky A.V."/>
            <person name="Kublanov I.V."/>
            <person name="Perevalova A.A."/>
            <person name="Bonch-Osmolovskaya E.A."/>
            <person name="Ravin N.V."/>
            <person name="Skryabin K.G."/>
        </authorList>
    </citation>
    <scope>NUCLEOTIDE SEQUENCE [LARGE SCALE GENOMIC DNA]</scope>
    <source>
        <strain evidence="10">DSM 19380 / VKM B-2539 / Kam940</strain>
    </source>
</reference>
<evidence type="ECO:0000313" key="9">
    <source>
        <dbReference type="EMBL" id="AFH42032.1"/>
    </source>
</evidence>
<dbReference type="Gene3D" id="3.90.226.10">
    <property type="entry name" value="2-enoyl-CoA Hydratase, Chain A, domain 1"/>
    <property type="match status" value="1"/>
</dbReference>